<dbReference type="PANTHER" id="PTHR10174">
    <property type="entry name" value="ALPHA-TOCOPHEROL TRANSFER PROTEIN-RELATED"/>
    <property type="match status" value="1"/>
</dbReference>
<evidence type="ECO:0000259" key="1">
    <source>
        <dbReference type="PROSITE" id="PS50191"/>
    </source>
</evidence>
<feature type="domain" description="CRAL-TRIO" evidence="1">
    <location>
        <begin position="105"/>
        <end position="267"/>
    </location>
</feature>
<dbReference type="SUPFAM" id="SSF46938">
    <property type="entry name" value="CRAL/TRIO N-terminal domain"/>
    <property type="match status" value="1"/>
</dbReference>
<accession>A0AAV2AI77</accession>
<dbReference type="EMBL" id="CAXIEN010000169">
    <property type="protein sequence ID" value="CAL1283640.1"/>
    <property type="molecule type" value="Genomic_DNA"/>
</dbReference>
<dbReference type="Pfam" id="PF03765">
    <property type="entry name" value="CRAL_TRIO_N"/>
    <property type="match status" value="1"/>
</dbReference>
<keyword evidence="3" id="KW-1185">Reference proteome</keyword>
<dbReference type="Gene3D" id="3.40.525.10">
    <property type="entry name" value="CRAL-TRIO lipid binding domain"/>
    <property type="match status" value="1"/>
</dbReference>
<dbReference type="SMART" id="SM00516">
    <property type="entry name" value="SEC14"/>
    <property type="match status" value="1"/>
</dbReference>
<dbReference type="PRINTS" id="PR00180">
    <property type="entry name" value="CRETINALDHBP"/>
</dbReference>
<evidence type="ECO:0000313" key="2">
    <source>
        <dbReference type="EMBL" id="CAL1283640.1"/>
    </source>
</evidence>
<dbReference type="SMART" id="SM01100">
    <property type="entry name" value="CRAL_TRIO_N"/>
    <property type="match status" value="1"/>
</dbReference>
<proteinExistence type="predicted"/>
<dbReference type="Gene3D" id="1.20.5.1200">
    <property type="entry name" value="Alpha-tocopherol transfer"/>
    <property type="match status" value="1"/>
</dbReference>
<dbReference type="InterPro" id="IPR001251">
    <property type="entry name" value="CRAL-TRIO_dom"/>
</dbReference>
<dbReference type="Proteomes" id="UP001497382">
    <property type="component" value="Unassembled WGS sequence"/>
</dbReference>
<dbReference type="PANTHER" id="PTHR10174:SF130">
    <property type="entry name" value="ALPHA-TOCOPHEROL TRANSFER PROTEIN-LIKE"/>
    <property type="match status" value="1"/>
</dbReference>
<protein>
    <recommendedName>
        <fullName evidence="1">CRAL-TRIO domain-containing protein</fullName>
    </recommendedName>
</protein>
<comment type="caution">
    <text evidence="2">The sequence shown here is derived from an EMBL/GenBank/DDBJ whole genome shotgun (WGS) entry which is preliminary data.</text>
</comment>
<dbReference type="InterPro" id="IPR036865">
    <property type="entry name" value="CRAL-TRIO_dom_sf"/>
</dbReference>
<dbReference type="InterPro" id="IPR036273">
    <property type="entry name" value="CRAL/TRIO_N_dom_sf"/>
</dbReference>
<dbReference type="InterPro" id="IPR011074">
    <property type="entry name" value="CRAL/TRIO_N_dom"/>
</dbReference>
<sequence length="295" mass="34410">MAFHELQNEPEVILPLDYKGIPKFVQQIALKELGETEATRKKCLKELREKIANEKGLMCDASDDYLLRFLRARKFNTEDAFTLIKSHYKHRLKNPSVYRYWTPRQNVEVMKANMIGFLEKRNTDGTAIYFAKVGLWKPKELSFEQILRFGLICNEKAEDNEITQICGITSITDMKDFSWSHLMYLPLETLKCFVFAVQDCLPVRHKSIHVVNNPSIFALVFSLLKPLIHKKMRDRIHFHGDNMSSLHEHVSPQVLPREYGGIQGTLQTEPFYASLLDSESEFLRRSKYGYEIQTD</sequence>
<dbReference type="Pfam" id="PF00650">
    <property type="entry name" value="CRAL_TRIO"/>
    <property type="match status" value="1"/>
</dbReference>
<reference evidence="2 3" key="1">
    <citation type="submission" date="2024-04" db="EMBL/GenBank/DDBJ databases">
        <authorList>
            <person name="Rising A."/>
            <person name="Reimegard J."/>
            <person name="Sonavane S."/>
            <person name="Akerstrom W."/>
            <person name="Nylinder S."/>
            <person name="Hedman E."/>
            <person name="Kallberg Y."/>
        </authorList>
    </citation>
    <scope>NUCLEOTIDE SEQUENCE [LARGE SCALE GENOMIC DNA]</scope>
</reference>
<dbReference type="Gene3D" id="1.10.8.20">
    <property type="entry name" value="N-terminal domain of phosphatidylinositol transfer protein sec14p"/>
    <property type="match status" value="1"/>
</dbReference>
<dbReference type="PROSITE" id="PS50191">
    <property type="entry name" value="CRAL_TRIO"/>
    <property type="match status" value="1"/>
</dbReference>
<name>A0AAV2AI77_9ARAC</name>
<dbReference type="GO" id="GO:0016020">
    <property type="term" value="C:membrane"/>
    <property type="evidence" value="ECO:0007669"/>
    <property type="project" value="TreeGrafter"/>
</dbReference>
<gene>
    <name evidence="2" type="ORF">LARSCL_LOCUS12730</name>
</gene>
<dbReference type="GO" id="GO:1902936">
    <property type="term" value="F:phosphatidylinositol bisphosphate binding"/>
    <property type="evidence" value="ECO:0007669"/>
    <property type="project" value="TreeGrafter"/>
</dbReference>
<organism evidence="2 3">
    <name type="scientific">Larinioides sclopetarius</name>
    <dbReference type="NCBI Taxonomy" id="280406"/>
    <lineage>
        <taxon>Eukaryota</taxon>
        <taxon>Metazoa</taxon>
        <taxon>Ecdysozoa</taxon>
        <taxon>Arthropoda</taxon>
        <taxon>Chelicerata</taxon>
        <taxon>Arachnida</taxon>
        <taxon>Araneae</taxon>
        <taxon>Araneomorphae</taxon>
        <taxon>Entelegynae</taxon>
        <taxon>Araneoidea</taxon>
        <taxon>Araneidae</taxon>
        <taxon>Larinioides</taxon>
    </lineage>
</organism>
<dbReference type="AlphaFoldDB" id="A0AAV2AI77"/>
<evidence type="ECO:0000313" key="3">
    <source>
        <dbReference type="Proteomes" id="UP001497382"/>
    </source>
</evidence>
<dbReference type="CDD" id="cd00170">
    <property type="entry name" value="SEC14"/>
    <property type="match status" value="1"/>
</dbReference>
<dbReference type="SUPFAM" id="SSF52087">
    <property type="entry name" value="CRAL/TRIO domain"/>
    <property type="match status" value="1"/>
</dbReference>